<evidence type="ECO:0000256" key="1">
    <source>
        <dbReference type="ARBA" id="ARBA00004613"/>
    </source>
</evidence>
<comment type="subcellular location">
    <subcellularLocation>
        <location evidence="1">Secreted</location>
    </subcellularLocation>
</comment>
<dbReference type="Gene3D" id="3.40.33.10">
    <property type="entry name" value="CAP"/>
    <property type="match status" value="1"/>
</dbReference>
<name>A0A0A1WSQ7_ZEUCU</name>
<evidence type="ECO:0000256" key="5">
    <source>
        <dbReference type="SAM" id="SignalP"/>
    </source>
</evidence>
<keyword evidence="4 5" id="KW-0732">Signal</keyword>
<protein>
    <submittedName>
        <fullName evidence="7">Venom allergen 5</fullName>
    </submittedName>
</protein>
<dbReference type="AlphaFoldDB" id="A0A0A1WSQ7"/>
<sequence length="254" mass="28558">MKILFASVIATVLILNAALEDYCDPKICKTTGGNPHIACNNSGKFVESCPPDAKLMDLTPYIPLIVKEHNDRRNKVAAGNVTGYESAKRMAVMQWDQELADVATFNVKKCECEYDGCRNVRRFQYTGQNIVLQAYTGKMNAFTDKELIQDAIENWFEEYVAGKMDYMREYPNDIEIYKDFSHFALMITEANHHVGCAASRYKDAEYNNVLFTCNYASACLLGLPIYKEGPAGSGCKHGKNSTYTALCTTAEKYF</sequence>
<feature type="signal peptide" evidence="5">
    <location>
        <begin position="1"/>
        <end position="18"/>
    </location>
</feature>
<accession>A0A0A1WSQ7</accession>
<proteinExistence type="inferred from homology"/>
<dbReference type="InterPro" id="IPR035940">
    <property type="entry name" value="CAP_sf"/>
</dbReference>
<feature type="chain" id="PRO_5001994079" evidence="5">
    <location>
        <begin position="19"/>
        <end position="254"/>
    </location>
</feature>
<comment type="similarity">
    <text evidence="2">Belongs to the CRISP family.</text>
</comment>
<evidence type="ECO:0000256" key="4">
    <source>
        <dbReference type="ARBA" id="ARBA00022729"/>
    </source>
</evidence>
<dbReference type="PIRSF" id="PIRSF038921">
    <property type="entry name" value="P14a"/>
    <property type="match status" value="1"/>
</dbReference>
<dbReference type="CDD" id="cd05380">
    <property type="entry name" value="CAP_euk"/>
    <property type="match status" value="1"/>
</dbReference>
<reference evidence="7" key="1">
    <citation type="submission" date="2014-11" db="EMBL/GenBank/DDBJ databases">
        <authorList>
            <person name="Geib S."/>
        </authorList>
    </citation>
    <scope>NUCLEOTIDE SEQUENCE</scope>
</reference>
<feature type="domain" description="SCP" evidence="6">
    <location>
        <begin position="60"/>
        <end position="222"/>
    </location>
</feature>
<dbReference type="PANTHER" id="PTHR10334">
    <property type="entry name" value="CYSTEINE-RICH SECRETORY PROTEIN-RELATED"/>
    <property type="match status" value="1"/>
</dbReference>
<dbReference type="SUPFAM" id="SSF55797">
    <property type="entry name" value="PR-1-like"/>
    <property type="match status" value="1"/>
</dbReference>
<dbReference type="Pfam" id="PF00188">
    <property type="entry name" value="CAP"/>
    <property type="match status" value="1"/>
</dbReference>
<organism evidence="7">
    <name type="scientific">Zeugodacus cucurbitae</name>
    <name type="common">Melon fruit fly</name>
    <name type="synonym">Bactrocera cucurbitae</name>
    <dbReference type="NCBI Taxonomy" id="28588"/>
    <lineage>
        <taxon>Eukaryota</taxon>
        <taxon>Metazoa</taxon>
        <taxon>Ecdysozoa</taxon>
        <taxon>Arthropoda</taxon>
        <taxon>Hexapoda</taxon>
        <taxon>Insecta</taxon>
        <taxon>Pterygota</taxon>
        <taxon>Neoptera</taxon>
        <taxon>Endopterygota</taxon>
        <taxon>Diptera</taxon>
        <taxon>Brachycera</taxon>
        <taxon>Muscomorpha</taxon>
        <taxon>Tephritoidea</taxon>
        <taxon>Tephritidae</taxon>
        <taxon>Zeugodacus</taxon>
        <taxon>Zeugodacus</taxon>
    </lineage>
</organism>
<dbReference type="GO" id="GO:0005576">
    <property type="term" value="C:extracellular region"/>
    <property type="evidence" value="ECO:0007669"/>
    <property type="project" value="UniProtKB-SubCell"/>
</dbReference>
<dbReference type="OrthoDB" id="414826at2759"/>
<evidence type="ECO:0000256" key="2">
    <source>
        <dbReference type="ARBA" id="ARBA00009923"/>
    </source>
</evidence>
<dbReference type="InterPro" id="IPR001283">
    <property type="entry name" value="CRISP-related"/>
</dbReference>
<dbReference type="SMART" id="SM00198">
    <property type="entry name" value="SCP"/>
    <property type="match status" value="1"/>
</dbReference>
<gene>
    <name evidence="7" type="primary">VA5_5</name>
    <name evidence="7" type="ORF">g.4098</name>
</gene>
<dbReference type="InterPro" id="IPR014044">
    <property type="entry name" value="CAP_dom"/>
</dbReference>
<keyword evidence="3" id="KW-0964">Secreted</keyword>
<evidence type="ECO:0000313" key="7">
    <source>
        <dbReference type="EMBL" id="JAD02109.1"/>
    </source>
</evidence>
<evidence type="ECO:0000259" key="6">
    <source>
        <dbReference type="SMART" id="SM00198"/>
    </source>
</evidence>
<dbReference type="InterPro" id="IPR034763">
    <property type="entry name" value="P14a_insect"/>
</dbReference>
<reference evidence="7" key="2">
    <citation type="journal article" date="2015" name="Gigascience">
        <title>Reconstructing a comprehensive transcriptome assembly of a white-pupal translocated strain of the pest fruit fly Bactrocera cucurbitae.</title>
        <authorList>
            <person name="Sim S.B."/>
            <person name="Calla B."/>
            <person name="Hall B."/>
            <person name="DeRego T."/>
            <person name="Geib S.M."/>
        </authorList>
    </citation>
    <scope>NUCLEOTIDE SEQUENCE</scope>
</reference>
<evidence type="ECO:0000256" key="3">
    <source>
        <dbReference type="ARBA" id="ARBA00022525"/>
    </source>
</evidence>
<dbReference type="EMBL" id="GBXI01012183">
    <property type="protein sequence ID" value="JAD02109.1"/>
    <property type="molecule type" value="Transcribed_RNA"/>
</dbReference>